<comment type="caution">
    <text evidence="6">The sequence shown here is derived from an EMBL/GenBank/DDBJ whole genome shotgun (WGS) entry which is preliminary data.</text>
</comment>
<dbReference type="GO" id="GO:0016787">
    <property type="term" value="F:hydrolase activity"/>
    <property type="evidence" value="ECO:0007669"/>
    <property type="project" value="UniProtKB-KW"/>
</dbReference>
<evidence type="ECO:0000313" key="6">
    <source>
        <dbReference type="EMBL" id="KAF4442657.1"/>
    </source>
</evidence>
<feature type="region of interest" description="Disordered" evidence="4">
    <location>
        <begin position="81"/>
        <end position="106"/>
    </location>
</feature>
<dbReference type="PANTHER" id="PTHR45629:SF7">
    <property type="entry name" value="DNA EXCISION REPAIR PROTEIN ERCC-6-RELATED"/>
    <property type="match status" value="1"/>
</dbReference>
<dbReference type="PROSITE" id="PS51192">
    <property type="entry name" value="HELICASE_ATP_BIND_1"/>
    <property type="match status" value="1"/>
</dbReference>
<evidence type="ECO:0000256" key="3">
    <source>
        <dbReference type="ARBA" id="ARBA00022840"/>
    </source>
</evidence>
<dbReference type="InterPro" id="IPR014001">
    <property type="entry name" value="Helicase_ATP-bd"/>
</dbReference>
<organism evidence="6 7">
    <name type="scientific">Fusarium austroafricanum</name>
    <dbReference type="NCBI Taxonomy" id="2364996"/>
    <lineage>
        <taxon>Eukaryota</taxon>
        <taxon>Fungi</taxon>
        <taxon>Dikarya</taxon>
        <taxon>Ascomycota</taxon>
        <taxon>Pezizomycotina</taxon>
        <taxon>Sordariomycetes</taxon>
        <taxon>Hypocreomycetidae</taxon>
        <taxon>Hypocreales</taxon>
        <taxon>Nectriaceae</taxon>
        <taxon>Fusarium</taxon>
        <taxon>Fusarium concolor species complex</taxon>
    </lineage>
</organism>
<keyword evidence="7" id="KW-1185">Reference proteome</keyword>
<evidence type="ECO:0000256" key="2">
    <source>
        <dbReference type="ARBA" id="ARBA00022801"/>
    </source>
</evidence>
<dbReference type="PANTHER" id="PTHR45629">
    <property type="entry name" value="SNF2/RAD54 FAMILY MEMBER"/>
    <property type="match status" value="1"/>
</dbReference>
<dbReference type="InterPro" id="IPR050496">
    <property type="entry name" value="SNF2_RAD54_helicase_repair"/>
</dbReference>
<dbReference type="Pfam" id="PF00176">
    <property type="entry name" value="SNF2-rel_dom"/>
    <property type="match status" value="1"/>
</dbReference>
<name>A0A8H4K0X7_9HYPO</name>
<dbReference type="Gene3D" id="3.40.50.300">
    <property type="entry name" value="P-loop containing nucleotide triphosphate hydrolases"/>
    <property type="match status" value="1"/>
</dbReference>
<dbReference type="OrthoDB" id="5244662at2759"/>
<feature type="domain" description="Helicase ATP-binding" evidence="5">
    <location>
        <begin position="167"/>
        <end position="405"/>
    </location>
</feature>
<keyword evidence="2" id="KW-0378">Hydrolase</keyword>
<dbReference type="InterPro" id="IPR049730">
    <property type="entry name" value="SNF2/RAD54-like_C"/>
</dbReference>
<dbReference type="InterPro" id="IPR000330">
    <property type="entry name" value="SNF2_N"/>
</dbReference>
<dbReference type="InterPro" id="IPR027417">
    <property type="entry name" value="P-loop_NTPase"/>
</dbReference>
<evidence type="ECO:0000313" key="7">
    <source>
        <dbReference type="Proteomes" id="UP000605986"/>
    </source>
</evidence>
<evidence type="ECO:0000259" key="5">
    <source>
        <dbReference type="PROSITE" id="PS51192"/>
    </source>
</evidence>
<evidence type="ECO:0000256" key="1">
    <source>
        <dbReference type="ARBA" id="ARBA00022741"/>
    </source>
</evidence>
<dbReference type="Pfam" id="PF00271">
    <property type="entry name" value="Helicase_C"/>
    <property type="match status" value="1"/>
</dbReference>
<dbReference type="AlphaFoldDB" id="A0A8H4K0X7"/>
<dbReference type="CDD" id="cd18793">
    <property type="entry name" value="SF2_C_SNF"/>
    <property type="match status" value="1"/>
</dbReference>
<reference evidence="6" key="1">
    <citation type="submission" date="2020-01" db="EMBL/GenBank/DDBJ databases">
        <title>Identification and distribution of gene clusters putatively required for synthesis of sphingolipid metabolism inhibitors in phylogenetically diverse species of the filamentous fungus Fusarium.</title>
        <authorList>
            <person name="Kim H.-S."/>
            <person name="Busman M."/>
            <person name="Brown D.W."/>
            <person name="Divon H."/>
            <person name="Uhlig S."/>
            <person name="Proctor R.H."/>
        </authorList>
    </citation>
    <scope>NUCLEOTIDE SEQUENCE</scope>
    <source>
        <strain evidence="6">NRRL 53441</strain>
    </source>
</reference>
<dbReference type="Gene3D" id="3.40.50.10810">
    <property type="entry name" value="Tandem AAA-ATPase domain"/>
    <property type="match status" value="1"/>
</dbReference>
<feature type="compositionally biased region" description="Basic residues" evidence="4">
    <location>
        <begin position="7"/>
        <end position="23"/>
    </location>
</feature>
<dbReference type="Proteomes" id="UP000605986">
    <property type="component" value="Unassembled WGS sequence"/>
</dbReference>
<feature type="compositionally biased region" description="Acidic residues" evidence="4">
    <location>
        <begin position="82"/>
        <end position="98"/>
    </location>
</feature>
<keyword evidence="1" id="KW-0547">Nucleotide-binding</keyword>
<dbReference type="GO" id="GO:0005524">
    <property type="term" value="F:ATP binding"/>
    <property type="evidence" value="ECO:0007669"/>
    <property type="project" value="InterPro"/>
</dbReference>
<evidence type="ECO:0000256" key="4">
    <source>
        <dbReference type="SAM" id="MobiDB-lite"/>
    </source>
</evidence>
<protein>
    <recommendedName>
        <fullName evidence="5">Helicase ATP-binding domain-containing protein</fullName>
    </recommendedName>
</protein>
<sequence>MPATATNKRKASSKARRVKRRKTRTLTAIRPDELAELKDWLREHAPVKDDTYHEVDATFLESIASQGTNASLLERVAQDESFANEDEAGNDVEGEGEGNDTLGNPTQQRELLNSLVSNARNLEEIYRDIGVSTDRDDWKEGLHVPGMLEEGPKARPHQIIGTDWIRKTLSSPIRAAILADDCGTGKTLQIGLALAMHYNRAKKVFDEGNYQPLDEQRHFKPSVIFCSAEIAYQTFREPKQWFVNDPVIKPFVLHPDGLQNWINQKAKAHENPETLKHILIAPHYTAIRRMMHPANPKKKRTSEIETKKGSGKRKSNQKAIDDERTGRSVTGEPANILEDDAPLKITGERFNWVICDDLYALRSPRRQTYKLVKKLDKEAILVCSSTPLLNQQNDFWGYINLFWRHGAWPFRFRMTDRIDARVYYDKEAWPAMKEGKEFNGLTMGHVLHSRETRPNGPLTEREQLQRDEFCQFIEEGKGPLFLLNPDLFQAFRNLVDDDRSKTAQAIRPLLQLFCLRRGMLTELRLPDGTSVTPGDGISSMRLRTVVLKHHDLKHELEMLKIGTEYYPYLMSSSGDPHDEHIGHGTIDEGMGAMINSAILRTLNLSSTNLGFYNPLKKRDGTTNFLDSGEAKLMLRGRTKARTTRLQAAMSGRRLPTGSIAPADSEQLNEIVKMERYKGLGWYHHHTRENEDEEFPEVRDIPKTFCKQSPKVCWTIERVLELHSQGKRVLVFVNSPLTSILSLKTLNIRSSDNPTERSKAVREFNNPGSLVDVLVTSFQLCGFGLNLHRVCHYGIIVEYPLNLPTMIHALGRLWRLGQKNEVNWDILYLENSFDAWMDTQLSSKYAEILAAEGQISSAIKGQYAIICGFELIKMYLGQDSNRYPRTRVTWCEQNHASVALEGHFYSAVARYLMQNPTHCDKFPRGNLSEVAIRWQPGLELTLDMIEGRAPALEGGVVLDSRNRENPGYQAVEPAVDALDEISLQVELLRKKNVLIDEYRLDNERARRI</sequence>
<feature type="region of interest" description="Disordered" evidence="4">
    <location>
        <begin position="292"/>
        <end position="333"/>
    </location>
</feature>
<dbReference type="InterPro" id="IPR001650">
    <property type="entry name" value="Helicase_C-like"/>
</dbReference>
<keyword evidence="3" id="KW-0067">ATP-binding</keyword>
<gene>
    <name evidence="6" type="ORF">F53441_11698</name>
</gene>
<proteinExistence type="predicted"/>
<dbReference type="EMBL" id="JAADJG010000590">
    <property type="protein sequence ID" value="KAF4442657.1"/>
    <property type="molecule type" value="Genomic_DNA"/>
</dbReference>
<dbReference type="SUPFAM" id="SSF52540">
    <property type="entry name" value="P-loop containing nucleoside triphosphate hydrolases"/>
    <property type="match status" value="2"/>
</dbReference>
<feature type="region of interest" description="Disordered" evidence="4">
    <location>
        <begin position="1"/>
        <end position="23"/>
    </location>
</feature>
<dbReference type="SMART" id="SM00487">
    <property type="entry name" value="DEXDc"/>
    <property type="match status" value="1"/>
</dbReference>
<dbReference type="InterPro" id="IPR038718">
    <property type="entry name" value="SNF2-like_sf"/>
</dbReference>
<accession>A0A8H4K0X7</accession>